<comment type="caution">
    <text evidence="1">The sequence shown here is derived from an EMBL/GenBank/DDBJ whole genome shotgun (WGS) entry which is preliminary data.</text>
</comment>
<evidence type="ECO:0000313" key="1">
    <source>
        <dbReference type="EMBL" id="KAI0083679.1"/>
    </source>
</evidence>
<reference evidence="1" key="1">
    <citation type="journal article" date="2021" name="Environ. Microbiol.">
        <title>Gene family expansions and transcriptome signatures uncover fungal adaptations to wood decay.</title>
        <authorList>
            <person name="Hage H."/>
            <person name="Miyauchi S."/>
            <person name="Viragh M."/>
            <person name="Drula E."/>
            <person name="Min B."/>
            <person name="Chaduli D."/>
            <person name="Navarro D."/>
            <person name="Favel A."/>
            <person name="Norest M."/>
            <person name="Lesage-Meessen L."/>
            <person name="Balint B."/>
            <person name="Merenyi Z."/>
            <person name="de Eugenio L."/>
            <person name="Morin E."/>
            <person name="Martinez A.T."/>
            <person name="Baldrian P."/>
            <person name="Stursova M."/>
            <person name="Martinez M.J."/>
            <person name="Novotny C."/>
            <person name="Magnuson J.K."/>
            <person name="Spatafora J.W."/>
            <person name="Maurice S."/>
            <person name="Pangilinan J."/>
            <person name="Andreopoulos W."/>
            <person name="LaButti K."/>
            <person name="Hundley H."/>
            <person name="Na H."/>
            <person name="Kuo A."/>
            <person name="Barry K."/>
            <person name="Lipzen A."/>
            <person name="Henrissat B."/>
            <person name="Riley R."/>
            <person name="Ahrendt S."/>
            <person name="Nagy L.G."/>
            <person name="Grigoriev I.V."/>
            <person name="Martin F."/>
            <person name="Rosso M.N."/>
        </authorList>
    </citation>
    <scope>NUCLEOTIDE SEQUENCE</scope>
    <source>
        <strain evidence="1">CBS 384.51</strain>
    </source>
</reference>
<keyword evidence="2" id="KW-1185">Reference proteome</keyword>
<dbReference type="Proteomes" id="UP001055072">
    <property type="component" value="Unassembled WGS sequence"/>
</dbReference>
<dbReference type="EMBL" id="MU274956">
    <property type="protein sequence ID" value="KAI0083679.1"/>
    <property type="molecule type" value="Genomic_DNA"/>
</dbReference>
<accession>A0ACB8TPH6</accession>
<gene>
    <name evidence="1" type="ORF">BDY19DRAFT_998363</name>
</gene>
<sequence>MSSRTLHPLSAPNVLDTPAIMWATENDVPGFPGLYVSPTSRTLPVVEPTRSRQNRSDRWPPLPWQWFYTRFANQVTYWTALCPTTVPYEGLLEHLGSNEVVEIQTAQGAQWRLSDVEGWERLEALLQRLLSAMTAAGSLDSQTPLLVQVRQLSPWPMAYRYAETWPSRAQAKRAVNMARAVFKIIIASIMYASYLMPKDWLEHLHHLGVLTTAETNLIRESVICQATNSTSGQLFQHVGCILDMRVDFPNPFLEEVKYLTEKFALPIWFYYGDQPSRQSTNPWYSVYLPNEGEITASKCYGHSVTSVNWDDDVFGDASYMWSVSATTLHADPPRTGWSPPTHQSQQEASPTHWQDHPPTPSNPHTISQSPLPQSLSPSHEHVETTTTTAVVPTISHLRNPETRQSRPGDRTKNVEDGGDRESKSTCSNGRAP</sequence>
<proteinExistence type="predicted"/>
<organism evidence="1 2">
    <name type="scientific">Irpex rosettiformis</name>
    <dbReference type="NCBI Taxonomy" id="378272"/>
    <lineage>
        <taxon>Eukaryota</taxon>
        <taxon>Fungi</taxon>
        <taxon>Dikarya</taxon>
        <taxon>Basidiomycota</taxon>
        <taxon>Agaricomycotina</taxon>
        <taxon>Agaricomycetes</taxon>
        <taxon>Polyporales</taxon>
        <taxon>Irpicaceae</taxon>
        <taxon>Irpex</taxon>
    </lineage>
</organism>
<name>A0ACB8TPH6_9APHY</name>
<evidence type="ECO:0000313" key="2">
    <source>
        <dbReference type="Proteomes" id="UP001055072"/>
    </source>
</evidence>
<protein>
    <submittedName>
        <fullName evidence="1">Uncharacterized protein</fullName>
    </submittedName>
</protein>